<evidence type="ECO:0000256" key="2">
    <source>
        <dbReference type="ARBA" id="ARBA00035108"/>
    </source>
</evidence>
<sequence length="290" mass="30866">MTTASRASRLYVYGIVHADRTLAPSTRGVGRPPARVWLLPVGALAALVSDVPPDLRARRRDLMAHQELLTALGAEGPVLPMRFGMVAEDAAEVERAVRAAAPTHLAALGRLESRTEMNLKAMPVQSAVEALVRDDAGVRRLAADVRRRPSYEGNVRLGQAVAEGLARRAAEAAEEALRTLVRLADEVVRGPEVPGCVLNASFLVPQARGERFRAAVEQFAAAHQERVELRLTGPLPCYSFVPREPEESADSQSSQEPLGSPEPPQSPASEEGQAPGSPGSTAVRTSAVGS</sequence>
<dbReference type="PANTHER" id="PTHR36852:SF1">
    <property type="entry name" value="PROTEIN GVPL 2"/>
    <property type="match status" value="1"/>
</dbReference>
<evidence type="ECO:0000313" key="6">
    <source>
        <dbReference type="Proteomes" id="UP001202244"/>
    </source>
</evidence>
<dbReference type="EMBL" id="CP093846">
    <property type="protein sequence ID" value="UNS95849.1"/>
    <property type="molecule type" value="Genomic_DNA"/>
</dbReference>
<evidence type="ECO:0000313" key="5">
    <source>
        <dbReference type="EMBL" id="UNS95849.1"/>
    </source>
</evidence>
<comment type="similarity">
    <text evidence="3">Belongs to the gas vesicle GvpF/GvpL family.</text>
</comment>
<feature type="region of interest" description="Disordered" evidence="4">
    <location>
        <begin position="240"/>
        <end position="290"/>
    </location>
</feature>
<keyword evidence="1" id="KW-0304">Gas vesicle</keyword>
<dbReference type="InterPro" id="IPR009430">
    <property type="entry name" value="GvpL/GvpF"/>
</dbReference>
<evidence type="ECO:0000256" key="4">
    <source>
        <dbReference type="SAM" id="MobiDB-lite"/>
    </source>
</evidence>
<comment type="subcellular location">
    <subcellularLocation>
        <location evidence="2">Gas vesicle</location>
    </subcellularLocation>
</comment>
<keyword evidence="6" id="KW-1185">Reference proteome</keyword>
<dbReference type="RefSeq" id="WP_242749766.1">
    <property type="nucleotide sequence ID" value="NZ_CP093846.1"/>
</dbReference>
<organism evidence="5 6">
    <name type="scientific">Streptomyces tubbatahanensis</name>
    <dbReference type="NCBI Taxonomy" id="2923272"/>
    <lineage>
        <taxon>Bacteria</taxon>
        <taxon>Bacillati</taxon>
        <taxon>Actinomycetota</taxon>
        <taxon>Actinomycetes</taxon>
        <taxon>Kitasatosporales</taxon>
        <taxon>Streptomycetaceae</taxon>
        <taxon>Streptomyces</taxon>
    </lineage>
</organism>
<feature type="compositionally biased region" description="Polar residues" evidence="4">
    <location>
        <begin position="278"/>
        <end position="290"/>
    </location>
</feature>
<protein>
    <submittedName>
        <fullName evidence="5">GvpL/GvpF family gas vesicle protein</fullName>
    </submittedName>
</protein>
<proteinExistence type="inferred from homology"/>
<reference evidence="5 6" key="1">
    <citation type="journal article" date="2023" name="Microbiol. Spectr.">
        <title>Synergy between Genome Mining, Metabolomics, and Bioinformatics Uncovers Antibacterial Chlorinated Carbazole Alkaloids and Their Biosynthetic Gene Cluster from Streptomyces tubbatahanensis sp. nov., a Novel Actinomycete Isolated from Sulu Sea, Philippines.</title>
        <authorList>
            <person name="Tenebro C.P."/>
            <person name="Trono D.J.V.L."/>
            <person name="Balida L.A.P."/>
            <person name="Bayog L.K.A."/>
            <person name="Bruna J.R."/>
            <person name="Sabido E.M."/>
            <person name="Caspe D.P.C."/>
            <person name="de Los Santos E.L.C."/>
            <person name="Saludes J.P."/>
            <person name="Dalisay D.S."/>
        </authorList>
    </citation>
    <scope>NUCLEOTIDE SEQUENCE [LARGE SCALE GENOMIC DNA]</scope>
    <source>
        <strain evidence="5 6">DSD3025</strain>
    </source>
</reference>
<gene>
    <name evidence="5" type="ORF">MMF93_04580</name>
</gene>
<name>A0ABY3XN67_9ACTN</name>
<evidence type="ECO:0000256" key="3">
    <source>
        <dbReference type="ARBA" id="ARBA00035643"/>
    </source>
</evidence>
<dbReference type="Proteomes" id="UP001202244">
    <property type="component" value="Chromosome"/>
</dbReference>
<evidence type="ECO:0000256" key="1">
    <source>
        <dbReference type="ARBA" id="ARBA00022987"/>
    </source>
</evidence>
<dbReference type="Pfam" id="PF06386">
    <property type="entry name" value="GvpL_GvpF"/>
    <property type="match status" value="1"/>
</dbReference>
<accession>A0ABY3XN67</accession>
<dbReference type="PANTHER" id="PTHR36852">
    <property type="entry name" value="PROTEIN GVPL 2"/>
    <property type="match status" value="1"/>
</dbReference>